<dbReference type="EMBL" id="DYXE01000041">
    <property type="protein sequence ID" value="HJH49432.1"/>
    <property type="molecule type" value="Genomic_DNA"/>
</dbReference>
<sequence>MNNIYMLGIITNRGMREKFLQFFKEYHIEVTFTTLGRGTASSSLLDYLGMEATEKAVYFAVVTFDTWKNLKRGLYTRMRIDVPGRGIAFLVPLSSIGGKKILQYLTVGQKIEIEEESVLKNTEYELLVTIANSGYTETIMDAARSAHAPGGTFIHAKGSGVEHAKKFLGICLAEEKEMVFIVVKTAQKNDIMRAIMEQAGVDTPAGALVFSVPVTDTAGIRRMEELLEEEEK</sequence>
<accession>A0A9D2VWJ4</accession>
<reference evidence="1" key="2">
    <citation type="submission" date="2021-09" db="EMBL/GenBank/DDBJ databases">
        <authorList>
            <person name="Gilroy R."/>
        </authorList>
    </citation>
    <scope>NUCLEOTIDE SEQUENCE</scope>
    <source>
        <strain evidence="1">USAMLcec4-12693</strain>
    </source>
</reference>
<evidence type="ECO:0000313" key="1">
    <source>
        <dbReference type="EMBL" id="HJH49432.1"/>
    </source>
</evidence>
<dbReference type="GO" id="GO:0006808">
    <property type="term" value="P:regulation of nitrogen utilization"/>
    <property type="evidence" value="ECO:0007669"/>
    <property type="project" value="InterPro"/>
</dbReference>
<dbReference type="RefSeq" id="WP_070087444.1">
    <property type="nucleotide sequence ID" value="NZ_CABMJS010000001.1"/>
</dbReference>
<reference evidence="1" key="1">
    <citation type="journal article" date="2021" name="PeerJ">
        <title>Extensive microbial diversity within the chicken gut microbiome revealed by metagenomics and culture.</title>
        <authorList>
            <person name="Gilroy R."/>
            <person name="Ravi A."/>
            <person name="Getino M."/>
            <person name="Pursley I."/>
            <person name="Horton D.L."/>
            <person name="Alikhan N.F."/>
            <person name="Baker D."/>
            <person name="Gharbi K."/>
            <person name="Hall N."/>
            <person name="Watson M."/>
            <person name="Adriaenssens E.M."/>
            <person name="Foster-Nyarko E."/>
            <person name="Jarju S."/>
            <person name="Secka A."/>
            <person name="Antonio M."/>
            <person name="Oren A."/>
            <person name="Chaudhuri R.R."/>
            <person name="La Ragione R."/>
            <person name="Hildebrand F."/>
            <person name="Pallen M.J."/>
        </authorList>
    </citation>
    <scope>NUCLEOTIDE SEQUENCE</scope>
    <source>
        <strain evidence="1">USAMLcec4-12693</strain>
    </source>
</reference>
<dbReference type="InterPro" id="IPR011322">
    <property type="entry name" value="N-reg_PII-like_a/b"/>
</dbReference>
<dbReference type="SMART" id="SM00938">
    <property type="entry name" value="P-II"/>
    <property type="match status" value="1"/>
</dbReference>
<dbReference type="InterPro" id="IPR015867">
    <property type="entry name" value="N-reg_PII/ATP_PRibTrfase_C"/>
</dbReference>
<dbReference type="OrthoDB" id="9803021at2"/>
<dbReference type="Gene3D" id="3.30.70.120">
    <property type="match status" value="1"/>
</dbReference>
<organism evidence="1 2">
    <name type="scientific">Merdimonas faecis</name>
    <dbReference type="NCBI Taxonomy" id="1653435"/>
    <lineage>
        <taxon>Bacteria</taxon>
        <taxon>Bacillati</taxon>
        <taxon>Bacillota</taxon>
        <taxon>Clostridia</taxon>
        <taxon>Lachnospirales</taxon>
        <taxon>Lachnospiraceae</taxon>
        <taxon>Merdimonas</taxon>
    </lineage>
</organism>
<dbReference type="InterPro" id="IPR002187">
    <property type="entry name" value="N-reg_PII"/>
</dbReference>
<dbReference type="Pfam" id="PF00543">
    <property type="entry name" value="P-II"/>
    <property type="match status" value="1"/>
</dbReference>
<dbReference type="AlphaFoldDB" id="A0A9D2VWJ4"/>
<evidence type="ECO:0000313" key="2">
    <source>
        <dbReference type="Proteomes" id="UP000813420"/>
    </source>
</evidence>
<name>A0A9D2VWJ4_9FIRM</name>
<dbReference type="PROSITE" id="PS51343">
    <property type="entry name" value="PII_GLNB_DOM"/>
    <property type="match status" value="1"/>
</dbReference>
<proteinExistence type="predicted"/>
<protein>
    <submittedName>
        <fullName evidence="1">P-II family nitrogen regulator</fullName>
    </submittedName>
</protein>
<dbReference type="SUPFAM" id="SSF54913">
    <property type="entry name" value="GlnB-like"/>
    <property type="match status" value="1"/>
</dbReference>
<gene>
    <name evidence="1" type="ORF">K8V39_04130</name>
</gene>
<dbReference type="GO" id="GO:0030234">
    <property type="term" value="F:enzyme regulator activity"/>
    <property type="evidence" value="ECO:0007669"/>
    <property type="project" value="InterPro"/>
</dbReference>
<dbReference type="Proteomes" id="UP000813420">
    <property type="component" value="Unassembled WGS sequence"/>
</dbReference>
<comment type="caution">
    <text evidence="1">The sequence shown here is derived from an EMBL/GenBank/DDBJ whole genome shotgun (WGS) entry which is preliminary data.</text>
</comment>